<feature type="transmembrane region" description="Helical" evidence="1">
    <location>
        <begin position="6"/>
        <end position="28"/>
    </location>
</feature>
<dbReference type="Proteomes" id="UP000019114">
    <property type="component" value="Unassembled WGS sequence"/>
</dbReference>
<accession>W4IKU2</accession>
<sequence>MFHKKTLLFTVMKLINFCVYFIFLFLWINNVKYEHIMSYKCDKIYEYYMKIDTYMRRFLFYLCNWFLYYLGQFLYIDIYLGKLYDFSFYEVDKN</sequence>
<keyword evidence="1" id="KW-0812">Transmembrane</keyword>
<name>W4IKU2_PLAFA</name>
<evidence type="ECO:0000256" key="1">
    <source>
        <dbReference type="SAM" id="Phobius"/>
    </source>
</evidence>
<evidence type="ECO:0000313" key="3">
    <source>
        <dbReference type="Proteomes" id="UP000019114"/>
    </source>
</evidence>
<proteinExistence type="predicted"/>
<keyword evidence="1" id="KW-1133">Transmembrane helix</keyword>
<gene>
    <name evidence="2" type="ORF">PFNF135_01677</name>
</gene>
<reference evidence="2 3" key="1">
    <citation type="submission" date="2013-02" db="EMBL/GenBank/DDBJ databases">
        <title>The Genome Annotation of Plasmodium falciparum NF135/5.C10.</title>
        <authorList>
            <consortium name="The Broad Institute Genome Sequencing Platform"/>
            <consortium name="The Broad Institute Genome Sequencing Center for Infectious Disease"/>
            <person name="Neafsey D."/>
            <person name="Hoffman S."/>
            <person name="Volkman S."/>
            <person name="Rosenthal P."/>
            <person name="Walker B."/>
            <person name="Young S.K."/>
            <person name="Zeng Q."/>
            <person name="Gargeya S."/>
            <person name="Fitzgerald M."/>
            <person name="Haas B."/>
            <person name="Abouelleil A."/>
            <person name="Allen A.W."/>
            <person name="Alvarado L."/>
            <person name="Arachchi H.M."/>
            <person name="Berlin A.M."/>
            <person name="Chapman S.B."/>
            <person name="Gainer-Dewar J."/>
            <person name="Goldberg J."/>
            <person name="Griggs A."/>
            <person name="Gujja S."/>
            <person name="Hansen M."/>
            <person name="Howarth C."/>
            <person name="Imamovic A."/>
            <person name="Ireland A."/>
            <person name="Larimer J."/>
            <person name="McCowan C."/>
            <person name="Murphy C."/>
            <person name="Pearson M."/>
            <person name="Poon T.W."/>
            <person name="Priest M."/>
            <person name="Roberts A."/>
            <person name="Saif S."/>
            <person name="Shea T."/>
            <person name="Sisk P."/>
            <person name="Sykes S."/>
            <person name="Wortman J."/>
            <person name="Nusbaum C."/>
            <person name="Birren B."/>
        </authorList>
    </citation>
    <scope>NUCLEOTIDE SEQUENCE [LARGE SCALE GENOMIC DNA]</scope>
    <source>
        <strain evidence="2 3">NF135/5.C10</strain>
    </source>
</reference>
<evidence type="ECO:0000313" key="2">
    <source>
        <dbReference type="EMBL" id="ETW44077.1"/>
    </source>
</evidence>
<keyword evidence="1" id="KW-0472">Membrane</keyword>
<reference evidence="2 3" key="2">
    <citation type="submission" date="2013-02" db="EMBL/GenBank/DDBJ databases">
        <title>The Genome Sequence of Plasmodium falciparum NF135/5.C10.</title>
        <authorList>
            <consortium name="The Broad Institute Genome Sequencing Platform"/>
            <consortium name="The Broad Institute Genome Sequencing Center for Infectious Disease"/>
            <person name="Neafsey D."/>
            <person name="Cheeseman I."/>
            <person name="Volkman S."/>
            <person name="Adams J."/>
            <person name="Walker B."/>
            <person name="Young S.K."/>
            <person name="Zeng Q."/>
            <person name="Gargeya S."/>
            <person name="Fitzgerald M."/>
            <person name="Haas B."/>
            <person name="Abouelleil A."/>
            <person name="Alvarado L."/>
            <person name="Arachchi H.M."/>
            <person name="Berlin A.M."/>
            <person name="Chapman S.B."/>
            <person name="Dewar J."/>
            <person name="Goldberg J."/>
            <person name="Griggs A."/>
            <person name="Gujja S."/>
            <person name="Hansen M."/>
            <person name="Howarth C."/>
            <person name="Imamovic A."/>
            <person name="Larimer J."/>
            <person name="McCowan C."/>
            <person name="Murphy C."/>
            <person name="Neiman D."/>
            <person name="Pearson M."/>
            <person name="Priest M."/>
            <person name="Roberts A."/>
            <person name="Saif S."/>
            <person name="Shea T."/>
            <person name="Sisk P."/>
            <person name="Sykes S."/>
            <person name="Wortman J."/>
            <person name="Nusbaum C."/>
            <person name="Birren B."/>
        </authorList>
    </citation>
    <scope>NUCLEOTIDE SEQUENCE [LARGE SCALE GENOMIC DNA]</scope>
    <source>
        <strain evidence="2 3">NF135/5.C10</strain>
    </source>
</reference>
<organism evidence="2 3">
    <name type="scientific">Plasmodium falciparum NF135/5.C10</name>
    <dbReference type="NCBI Taxonomy" id="1036726"/>
    <lineage>
        <taxon>Eukaryota</taxon>
        <taxon>Sar</taxon>
        <taxon>Alveolata</taxon>
        <taxon>Apicomplexa</taxon>
        <taxon>Aconoidasida</taxon>
        <taxon>Haemosporida</taxon>
        <taxon>Plasmodiidae</taxon>
        <taxon>Plasmodium</taxon>
        <taxon>Plasmodium (Laverania)</taxon>
    </lineage>
</organism>
<protein>
    <submittedName>
        <fullName evidence="2">Uncharacterized protein</fullName>
    </submittedName>
</protein>
<feature type="transmembrane region" description="Helical" evidence="1">
    <location>
        <begin position="58"/>
        <end position="80"/>
    </location>
</feature>
<dbReference type="AlphaFoldDB" id="W4IKU2"/>
<dbReference type="EMBL" id="KI926032">
    <property type="protein sequence ID" value="ETW44077.1"/>
    <property type="molecule type" value="Genomic_DNA"/>
</dbReference>